<accession>A0A933L370</accession>
<reference evidence="3" key="1">
    <citation type="submission" date="2020-07" db="EMBL/GenBank/DDBJ databases">
        <title>Huge and variable diversity of episymbiotic CPR bacteria and DPANN archaea in groundwater ecosystems.</title>
        <authorList>
            <person name="He C.Y."/>
            <person name="Keren R."/>
            <person name="Whittaker M."/>
            <person name="Farag I.F."/>
            <person name="Doudna J."/>
            <person name="Cate J.H.D."/>
            <person name="Banfield J.F."/>
        </authorList>
    </citation>
    <scope>NUCLEOTIDE SEQUENCE</scope>
    <source>
        <strain evidence="3">NC_groundwater_1586_Pr3_B-0.1um_66_15</strain>
    </source>
</reference>
<evidence type="ECO:0000313" key="4">
    <source>
        <dbReference type="Proteomes" id="UP000782610"/>
    </source>
</evidence>
<dbReference type="EMBL" id="JACRAF010000053">
    <property type="protein sequence ID" value="MBI4923369.1"/>
    <property type="molecule type" value="Genomic_DNA"/>
</dbReference>
<sequence>MSGVLRGLLLAIATAAAAFGLLVVVHPFSAPAPVAGSIAADPADTAAAQARIEAARAALRQTEAALDNVKGEALSVTPAVPDTGLRAQYEAQIAAATERRDLALRHASAIRDGLAAGLPVSSLAEIRDSVMVGQLLSQQAALEARIAEQGARLKATHPVMRALLAQRGTLAAQIAAEAASIATALEAEARMDDAQIKLLESQLTPLPAEIASSPPVDTAGLETQAAAQRADLDALVDAYFDLKPATATSTPAANPLTPLNLLVAGIAGLVALAAQLVLAARLRRAGRAEAADLAAWQVDGDRDILSEPVPVTEEDPALRRAS</sequence>
<keyword evidence="2" id="KW-0472">Membrane</keyword>
<dbReference type="Proteomes" id="UP000782610">
    <property type="component" value="Unassembled WGS sequence"/>
</dbReference>
<evidence type="ECO:0000313" key="3">
    <source>
        <dbReference type="EMBL" id="MBI4923369.1"/>
    </source>
</evidence>
<evidence type="ECO:0000256" key="2">
    <source>
        <dbReference type="SAM" id="Phobius"/>
    </source>
</evidence>
<keyword evidence="2" id="KW-1133">Transmembrane helix</keyword>
<comment type="caution">
    <text evidence="3">The sequence shown here is derived from an EMBL/GenBank/DDBJ whole genome shotgun (WGS) entry which is preliminary data.</text>
</comment>
<organism evidence="3 4">
    <name type="scientific">Devosia nanyangense</name>
    <dbReference type="NCBI Taxonomy" id="1228055"/>
    <lineage>
        <taxon>Bacteria</taxon>
        <taxon>Pseudomonadati</taxon>
        <taxon>Pseudomonadota</taxon>
        <taxon>Alphaproteobacteria</taxon>
        <taxon>Hyphomicrobiales</taxon>
        <taxon>Devosiaceae</taxon>
        <taxon>Devosia</taxon>
    </lineage>
</organism>
<proteinExistence type="predicted"/>
<feature type="coiled-coil region" evidence="1">
    <location>
        <begin position="45"/>
        <end position="72"/>
    </location>
</feature>
<feature type="transmembrane region" description="Helical" evidence="2">
    <location>
        <begin position="259"/>
        <end position="280"/>
    </location>
</feature>
<evidence type="ECO:0000256" key="1">
    <source>
        <dbReference type="SAM" id="Coils"/>
    </source>
</evidence>
<dbReference type="AlphaFoldDB" id="A0A933L370"/>
<name>A0A933L370_9HYPH</name>
<protein>
    <submittedName>
        <fullName evidence="3">Uncharacterized protein</fullName>
    </submittedName>
</protein>
<keyword evidence="2" id="KW-0812">Transmembrane</keyword>
<gene>
    <name evidence="3" type="ORF">HY834_16635</name>
</gene>
<keyword evidence="1" id="KW-0175">Coiled coil</keyword>